<evidence type="ECO:0000313" key="1">
    <source>
        <dbReference type="EMBL" id="AYO53143.1"/>
    </source>
</evidence>
<organism evidence="1 2">
    <name type="scientific">Acinetobacter wuhouensis</name>
    <dbReference type="NCBI Taxonomy" id="1879050"/>
    <lineage>
        <taxon>Bacteria</taxon>
        <taxon>Pseudomonadati</taxon>
        <taxon>Pseudomonadota</taxon>
        <taxon>Gammaproteobacteria</taxon>
        <taxon>Moraxellales</taxon>
        <taxon>Moraxellaceae</taxon>
        <taxon>Acinetobacter</taxon>
    </lineage>
</organism>
<protein>
    <submittedName>
        <fullName evidence="1">Uncharacterized protein</fullName>
    </submittedName>
</protein>
<dbReference type="AlphaFoldDB" id="A0A3G2SZ16"/>
<gene>
    <name evidence="1" type="ORF">CDG68_05450</name>
</gene>
<accession>A0A3G2SZ16</accession>
<evidence type="ECO:0000313" key="2">
    <source>
        <dbReference type="Proteomes" id="UP000279962"/>
    </source>
</evidence>
<name>A0A3G2SZ16_9GAMM</name>
<proteinExistence type="predicted"/>
<sequence length="171" mass="19712">MLMFCLGIQNLVFAQNIQQDKIDVQKVLKRYSEVTSCETSFDDNEFSLKDIFLVNKDEDDTAYYVYWRADFGCRGGSGTTGFYISEVGHYSDPTFLVRNNAAFGEEVEQIISSGFITKVSQVNKNHFVIFTAKHDEDDSPNFPSLLYEYVVKRESNYDTWDVVSSRLIKKQ</sequence>
<dbReference type="Proteomes" id="UP000279962">
    <property type="component" value="Chromosome"/>
</dbReference>
<reference evidence="1 2" key="1">
    <citation type="submission" date="2018-10" db="EMBL/GenBank/DDBJ databases">
        <title>The complete genome of Acinetobacter wuhouensis strain WCHAW010062.</title>
        <authorList>
            <person name="Hu Y."/>
            <person name="Long H."/>
            <person name="Feng Y."/>
            <person name="Zong Z."/>
        </authorList>
    </citation>
    <scope>NUCLEOTIDE SEQUENCE [LARGE SCALE GENOMIC DNA]</scope>
    <source>
        <strain evidence="1 2">WCHAW010062</strain>
    </source>
</reference>
<dbReference type="EMBL" id="CP033133">
    <property type="protein sequence ID" value="AYO53143.1"/>
    <property type="molecule type" value="Genomic_DNA"/>
</dbReference>